<keyword evidence="1" id="KW-0732">Signal</keyword>
<name>A0AAW9QBA9_9BURK</name>
<gene>
    <name evidence="2" type="ORF">V4F39_06945</name>
</gene>
<feature type="signal peptide" evidence="1">
    <location>
        <begin position="1"/>
        <end position="34"/>
    </location>
</feature>
<proteinExistence type="predicted"/>
<dbReference type="RefSeq" id="WP_332288584.1">
    <property type="nucleotide sequence ID" value="NZ_JAZIBG010000019.1"/>
</dbReference>
<evidence type="ECO:0000256" key="1">
    <source>
        <dbReference type="SAM" id="SignalP"/>
    </source>
</evidence>
<protein>
    <submittedName>
        <fullName evidence="2">Uncharacterized protein</fullName>
    </submittedName>
</protein>
<dbReference type="EMBL" id="JAZIBG010000019">
    <property type="protein sequence ID" value="MEF7613643.1"/>
    <property type="molecule type" value="Genomic_DNA"/>
</dbReference>
<evidence type="ECO:0000313" key="3">
    <source>
        <dbReference type="Proteomes" id="UP001336250"/>
    </source>
</evidence>
<accession>A0AAW9QBA9</accession>
<dbReference type="AlphaFoldDB" id="A0AAW9QBA9"/>
<keyword evidence="3" id="KW-1185">Reference proteome</keyword>
<dbReference type="Proteomes" id="UP001336250">
    <property type="component" value="Unassembled WGS sequence"/>
</dbReference>
<sequence length="136" mass="14766">MKSNVRGIQVIGKHFKLIIAGFLAFAALANQAWAGQYATVRGKVEFIRTHDPQNYSIWAPPLHWFTLEGVPSMGTCNTWNGRLLLVSRDKQEYALLLAALTSGSVVAVDVDDSIVVNGFCLALHTTIRAAGAPDVN</sequence>
<comment type="caution">
    <text evidence="2">The sequence shown here is derived from an EMBL/GenBank/DDBJ whole genome shotgun (WGS) entry which is preliminary data.</text>
</comment>
<reference evidence="2 3" key="1">
    <citation type="submission" date="2024-02" db="EMBL/GenBank/DDBJ databases">
        <title>Genome sequence of Aquincola sp. MAHUQ-54.</title>
        <authorList>
            <person name="Huq M.A."/>
        </authorList>
    </citation>
    <scope>NUCLEOTIDE SEQUENCE [LARGE SCALE GENOMIC DNA]</scope>
    <source>
        <strain evidence="2 3">MAHUQ-54</strain>
    </source>
</reference>
<feature type="chain" id="PRO_5043813188" evidence="1">
    <location>
        <begin position="35"/>
        <end position="136"/>
    </location>
</feature>
<evidence type="ECO:0000313" key="2">
    <source>
        <dbReference type="EMBL" id="MEF7613643.1"/>
    </source>
</evidence>
<organism evidence="2 3">
    <name type="scientific">Aquincola agrisoli</name>
    <dbReference type="NCBI Taxonomy" id="3119538"/>
    <lineage>
        <taxon>Bacteria</taxon>
        <taxon>Pseudomonadati</taxon>
        <taxon>Pseudomonadota</taxon>
        <taxon>Betaproteobacteria</taxon>
        <taxon>Burkholderiales</taxon>
        <taxon>Sphaerotilaceae</taxon>
        <taxon>Aquincola</taxon>
    </lineage>
</organism>